<proteinExistence type="predicted"/>
<reference evidence="1" key="1">
    <citation type="submission" date="2023-02" db="EMBL/GenBank/DDBJ databases">
        <title>Description of Herbaspirillum huttiense subsp. nephrolepsisexaltata and Herbaspirillum huttiense subsp. lycopersicon.</title>
        <authorList>
            <person name="Poudel M."/>
            <person name="Sharma A."/>
            <person name="Goss E."/>
            <person name="Tapia J.H."/>
            <person name="Harmon C.M."/>
            <person name="Jones J.B."/>
        </authorList>
    </citation>
    <scope>NUCLEOTIDE SEQUENCE</scope>
    <source>
        <strain evidence="1">NC40101</strain>
    </source>
</reference>
<evidence type="ECO:0000313" key="1">
    <source>
        <dbReference type="EMBL" id="MDT0337564.1"/>
    </source>
</evidence>
<name>A0AAE4K411_9BURK</name>
<gene>
    <name evidence="1" type="ORF">RJN63_12040</name>
</gene>
<accession>A0AAE4K411</accession>
<organism evidence="1">
    <name type="scientific">Herbaspirillum huttiense subsp. nephrolepidis</name>
    <dbReference type="NCBI Taxonomy" id="3075126"/>
    <lineage>
        <taxon>Bacteria</taxon>
        <taxon>Pseudomonadati</taxon>
        <taxon>Pseudomonadota</taxon>
        <taxon>Betaproteobacteria</taxon>
        <taxon>Burkholderiales</taxon>
        <taxon>Oxalobacteraceae</taxon>
        <taxon>Herbaspirillum</taxon>
    </lineage>
</organism>
<sequence>MPKFKVTKTYQYTEEVEVEAETAAAAKLLADEMEGVRNHDDILVDSVARRLDA</sequence>
<comment type="caution">
    <text evidence="1">The sequence shown here is derived from an EMBL/GenBank/DDBJ whole genome shotgun (WGS) entry which is preliminary data.</text>
</comment>
<dbReference type="AlphaFoldDB" id="A0AAE4K411"/>
<protein>
    <submittedName>
        <fullName evidence="1">Uncharacterized protein</fullName>
    </submittedName>
</protein>
<dbReference type="EMBL" id="JAVRAA010000005">
    <property type="protein sequence ID" value="MDT0337564.1"/>
    <property type="molecule type" value="Genomic_DNA"/>
</dbReference>